<gene>
    <name evidence="1" type="ORF">A3C72_01495</name>
</gene>
<dbReference type="Proteomes" id="UP000177130">
    <property type="component" value="Unassembled WGS sequence"/>
</dbReference>
<dbReference type="STRING" id="1802306.A3C72_01495"/>
<comment type="caution">
    <text evidence="1">The sequence shown here is derived from an EMBL/GenBank/DDBJ whole genome shotgun (WGS) entry which is preliminary data.</text>
</comment>
<reference evidence="1 2" key="1">
    <citation type="journal article" date="2016" name="Nat. Commun.">
        <title>Thousands of microbial genomes shed light on interconnected biogeochemical processes in an aquifer system.</title>
        <authorList>
            <person name="Anantharaman K."/>
            <person name="Brown C.T."/>
            <person name="Hug L.A."/>
            <person name="Sharon I."/>
            <person name="Castelle C.J."/>
            <person name="Probst A.J."/>
            <person name="Thomas B.C."/>
            <person name="Singh A."/>
            <person name="Wilkins M.J."/>
            <person name="Karaoz U."/>
            <person name="Brodie E.L."/>
            <person name="Williams K.H."/>
            <person name="Hubbard S.S."/>
            <person name="Banfield J.F."/>
        </authorList>
    </citation>
    <scope>NUCLEOTIDE SEQUENCE [LARGE SCALE GENOMIC DNA]</scope>
</reference>
<name>A0A1G2MDY1_9BACT</name>
<evidence type="ECO:0000313" key="1">
    <source>
        <dbReference type="EMBL" id="OHA22120.1"/>
    </source>
</evidence>
<dbReference type="EMBL" id="MHRK01000059">
    <property type="protein sequence ID" value="OHA22120.1"/>
    <property type="molecule type" value="Genomic_DNA"/>
</dbReference>
<dbReference type="AlphaFoldDB" id="A0A1G2MDY1"/>
<organism evidence="1 2">
    <name type="scientific">Candidatus Taylorbacteria bacterium RIFCSPHIGHO2_02_FULL_43_32b</name>
    <dbReference type="NCBI Taxonomy" id="1802306"/>
    <lineage>
        <taxon>Bacteria</taxon>
        <taxon>Candidatus Tayloriibacteriota</taxon>
    </lineage>
</organism>
<protein>
    <submittedName>
        <fullName evidence="1">Uncharacterized protein</fullName>
    </submittedName>
</protein>
<evidence type="ECO:0000313" key="2">
    <source>
        <dbReference type="Proteomes" id="UP000177130"/>
    </source>
</evidence>
<proteinExistence type="predicted"/>
<accession>A0A1G2MDY1</accession>
<sequence>MQDIIDLGNVLYDIRKRMISEGWKINHKQGIWTSPDGVSYTKETMGQYHEDQKKKAKLQAKQTE</sequence>